<dbReference type="EMBL" id="HBFN01037284">
    <property type="protein sequence ID" value="CAD8807971.1"/>
    <property type="molecule type" value="Transcribed_RNA"/>
</dbReference>
<protein>
    <submittedName>
        <fullName evidence="1">Uncharacterized protein</fullName>
    </submittedName>
</protein>
<organism evidence="1">
    <name type="scientific">Hemiselmis tepida</name>
    <dbReference type="NCBI Taxonomy" id="464990"/>
    <lineage>
        <taxon>Eukaryota</taxon>
        <taxon>Cryptophyceae</taxon>
        <taxon>Cryptomonadales</taxon>
        <taxon>Hemiselmidaceae</taxon>
        <taxon>Hemiselmis</taxon>
    </lineage>
</organism>
<reference evidence="1" key="1">
    <citation type="submission" date="2021-01" db="EMBL/GenBank/DDBJ databases">
        <authorList>
            <person name="Corre E."/>
            <person name="Pelletier E."/>
            <person name="Niang G."/>
            <person name="Scheremetjew M."/>
            <person name="Finn R."/>
            <person name="Kale V."/>
            <person name="Holt S."/>
            <person name="Cochrane G."/>
            <person name="Meng A."/>
            <person name="Brown T."/>
            <person name="Cohen L."/>
        </authorList>
    </citation>
    <scope>NUCLEOTIDE SEQUENCE</scope>
    <source>
        <strain evidence="1">CCMP443</strain>
    </source>
</reference>
<accession>A0A7S0WB68</accession>
<gene>
    <name evidence="1" type="ORF">HTEP1355_LOCUS21651</name>
</gene>
<evidence type="ECO:0000313" key="1">
    <source>
        <dbReference type="EMBL" id="CAD8807971.1"/>
    </source>
</evidence>
<proteinExistence type="predicted"/>
<sequence length="314" mass="34764">MLREGLAVSVRLLRLNQDVGSGCLLAGWARVNLRVSHVALDKSHVLLTFDMDPEMEKPLQMSGEMWQRFYAPGTGVTATVSNLFLPHKGPRGASTFFGSVETPATSLGATPGSQEGASVSRGLKNVVVAIVKQNLQLVIDAEWGYYARIARDATSLTPRFLSVPHLPVDTFDKFTLIDQEGISFMMPFYNHRADGALRPTEFQAAGDLKLLESHVALMVNFVTDEGDMCPDFGLFEMYVPPGHTEYLVSSCFLFNAQGAEVTVAMGDQGGACMRYDRVPEHVPELEQTFALYENMDVGFTDRFLLSRHSQFVRR</sequence>
<dbReference type="AlphaFoldDB" id="A0A7S0WB68"/>
<name>A0A7S0WB68_9CRYP</name>